<accession>A0A1Y5I8Y8</accession>
<reference evidence="3" key="1">
    <citation type="submission" date="2017-04" db="EMBL/GenBank/DDBJ databases">
        <title>Population genomics of picophytoplankton unveils novel chromosome hypervariability.</title>
        <authorList>
            <consortium name="DOE Joint Genome Institute"/>
            <person name="Blanc-Mathieu R."/>
            <person name="Krasovec M."/>
            <person name="Hebrard M."/>
            <person name="Yau S."/>
            <person name="Desgranges E."/>
            <person name="Martin J."/>
            <person name="Schackwitz W."/>
            <person name="Kuo A."/>
            <person name="Salin G."/>
            <person name="Donnadieu C."/>
            <person name="Desdevises Y."/>
            <person name="Sanchez-Ferandin S."/>
            <person name="Moreau H."/>
            <person name="Rivals E."/>
            <person name="Grigoriev I.V."/>
            <person name="Grimsley N."/>
            <person name="Eyre-Walker A."/>
            <person name="Piganeau G."/>
        </authorList>
    </citation>
    <scope>NUCLEOTIDE SEQUENCE [LARGE SCALE GENOMIC DNA]</scope>
    <source>
        <strain evidence="3">RCC 1115</strain>
    </source>
</reference>
<dbReference type="AlphaFoldDB" id="A0A1Y5I8Y8"/>
<keyword evidence="1" id="KW-0853">WD repeat</keyword>
<sequence>MRTRDVAFAARSFRELKMDAGTREGRTRESNGLGFVDKAFGCCWLDAASAMVSTKCNKLFEVEIDRRRSSARGRFREVEIGRENVARGPVTRSMGRSITGPRSLVATLTRGVIGASRDVGDDLVPVVAPCGRRSGGAHAVVCSELREHVLCSGGPDHDVVSFVRDVDTDALVPRLALRGHEDVVFGIDFCSRDTAATCSRDGTVKIWRLPHASDVTEYDYIACAKSIVPHPSCGIQNERIRGVKSVGNHLATVSSGGVVHQLDIEHGMNGGLVRMYPFPGYLETSCIATNGRTVVVGSRTHVGFADFRERRLHASVALPFDDMNSVRSLSWITQSSHLLTFGGGRGTIYFYDERVRRYLNNEQGFVHELHNADLCVPLSAEDEERLAFDDMSRACLLPAILAHQWDDSGRLLVAGGPLQALLSGFFMGIWS</sequence>
<dbReference type="InterPro" id="IPR036322">
    <property type="entry name" value="WD40_repeat_dom_sf"/>
</dbReference>
<dbReference type="Proteomes" id="UP000195557">
    <property type="component" value="Unassembled WGS sequence"/>
</dbReference>
<evidence type="ECO:0000313" key="3">
    <source>
        <dbReference type="EMBL" id="OUS46050.1"/>
    </source>
</evidence>
<dbReference type="SUPFAM" id="SSF50978">
    <property type="entry name" value="WD40 repeat-like"/>
    <property type="match status" value="1"/>
</dbReference>
<organism evidence="3">
    <name type="scientific">Ostreococcus tauri</name>
    <name type="common">Marine green alga</name>
    <dbReference type="NCBI Taxonomy" id="70448"/>
    <lineage>
        <taxon>Eukaryota</taxon>
        <taxon>Viridiplantae</taxon>
        <taxon>Chlorophyta</taxon>
        <taxon>Mamiellophyceae</taxon>
        <taxon>Mamiellales</taxon>
        <taxon>Bathycoccaceae</taxon>
        <taxon>Ostreococcus</taxon>
    </lineage>
</organism>
<name>A0A1Y5I8Y8_OSTTA</name>
<dbReference type="PROSITE" id="PS50294">
    <property type="entry name" value="WD_REPEATS_REGION"/>
    <property type="match status" value="1"/>
</dbReference>
<evidence type="ECO:0000256" key="1">
    <source>
        <dbReference type="PROSITE-ProRule" id="PRU00221"/>
    </source>
</evidence>
<dbReference type="InterPro" id="IPR001680">
    <property type="entry name" value="WD40_rpt"/>
</dbReference>
<proteinExistence type="predicted"/>
<gene>
    <name evidence="3" type="ORF">BE221DRAFT_160120</name>
</gene>
<dbReference type="InterPro" id="IPR015943">
    <property type="entry name" value="WD40/YVTN_repeat-like_dom_sf"/>
</dbReference>
<feature type="repeat" description="WD" evidence="1">
    <location>
        <begin position="177"/>
        <end position="217"/>
    </location>
</feature>
<dbReference type="PROSITE" id="PS50082">
    <property type="entry name" value="WD_REPEATS_2"/>
    <property type="match status" value="1"/>
</dbReference>
<dbReference type="SMART" id="SM00320">
    <property type="entry name" value="WD40"/>
    <property type="match status" value="2"/>
</dbReference>
<dbReference type="InterPro" id="IPR056151">
    <property type="entry name" value="Beta-prop_DCAF12"/>
</dbReference>
<feature type="domain" description="DDB1- and CUL4-associated factor 12 beta-propeller" evidence="2">
    <location>
        <begin position="178"/>
        <end position="431"/>
    </location>
</feature>
<dbReference type="EMBL" id="KZ155785">
    <property type="protein sequence ID" value="OUS46050.1"/>
    <property type="molecule type" value="Genomic_DNA"/>
</dbReference>
<protein>
    <submittedName>
        <fullName evidence="3">WD40-repeat-containing domain protein</fullName>
    </submittedName>
</protein>
<evidence type="ECO:0000259" key="2">
    <source>
        <dbReference type="Pfam" id="PF23760"/>
    </source>
</evidence>
<dbReference type="Gene3D" id="2.130.10.10">
    <property type="entry name" value="YVTN repeat-like/Quinoprotein amine dehydrogenase"/>
    <property type="match status" value="2"/>
</dbReference>
<dbReference type="Pfam" id="PF23760">
    <property type="entry name" value="Beta-prop_DCAF12"/>
    <property type="match status" value="1"/>
</dbReference>